<dbReference type="EMBL" id="JAHBMH010000073">
    <property type="protein sequence ID" value="KAK1933319.1"/>
    <property type="molecule type" value="Genomic_DNA"/>
</dbReference>
<accession>A0AAD9G7I7</accession>
<keyword evidence="3" id="KW-0732">Signal</keyword>
<reference evidence="4" key="1">
    <citation type="journal article" date="2014" name="Nucleic Acids Res.">
        <title>The evolutionary dynamics of variant antigen genes in Babesia reveal a history of genomic innovation underlying host-parasite interaction.</title>
        <authorList>
            <person name="Jackson A.P."/>
            <person name="Otto T.D."/>
            <person name="Darby A."/>
            <person name="Ramaprasad A."/>
            <person name="Xia D."/>
            <person name="Echaide I.E."/>
            <person name="Farber M."/>
            <person name="Gahlot S."/>
            <person name="Gamble J."/>
            <person name="Gupta D."/>
            <person name="Gupta Y."/>
            <person name="Jackson L."/>
            <person name="Malandrin L."/>
            <person name="Malas T.B."/>
            <person name="Moussa E."/>
            <person name="Nair M."/>
            <person name="Reid A.J."/>
            <person name="Sanders M."/>
            <person name="Sharma J."/>
            <person name="Tracey A."/>
            <person name="Quail M.A."/>
            <person name="Weir W."/>
            <person name="Wastling J.M."/>
            <person name="Hall N."/>
            <person name="Willadsen P."/>
            <person name="Lingelbach K."/>
            <person name="Shiels B."/>
            <person name="Tait A."/>
            <person name="Berriman M."/>
            <person name="Allred D.R."/>
            <person name="Pain A."/>
        </authorList>
    </citation>
    <scope>NUCLEOTIDE SEQUENCE</scope>
    <source>
        <strain evidence="4">1802A</strain>
    </source>
</reference>
<proteinExistence type="predicted"/>
<reference evidence="4" key="2">
    <citation type="submission" date="2021-05" db="EMBL/GenBank/DDBJ databases">
        <authorList>
            <person name="Pain A."/>
        </authorList>
    </citation>
    <scope>NUCLEOTIDE SEQUENCE</scope>
    <source>
        <strain evidence="4">1802A</strain>
    </source>
</reference>
<feature type="transmembrane region" description="Helical" evidence="2">
    <location>
        <begin position="214"/>
        <end position="238"/>
    </location>
</feature>
<dbReference type="Proteomes" id="UP001195914">
    <property type="component" value="Unassembled WGS sequence"/>
</dbReference>
<evidence type="ECO:0000313" key="5">
    <source>
        <dbReference type="Proteomes" id="UP001195914"/>
    </source>
</evidence>
<feature type="transmembrane region" description="Helical" evidence="2">
    <location>
        <begin position="39"/>
        <end position="56"/>
    </location>
</feature>
<evidence type="ECO:0000313" key="4">
    <source>
        <dbReference type="EMBL" id="KAK1933319.1"/>
    </source>
</evidence>
<feature type="region of interest" description="Disordered" evidence="1">
    <location>
        <begin position="99"/>
        <end position="123"/>
    </location>
</feature>
<comment type="caution">
    <text evidence="4">The sequence shown here is derived from an EMBL/GenBank/DDBJ whole genome shotgun (WGS) entry which is preliminary data.</text>
</comment>
<feature type="transmembrane region" description="Helical" evidence="2">
    <location>
        <begin position="177"/>
        <end position="202"/>
    </location>
</feature>
<evidence type="ECO:0000256" key="2">
    <source>
        <dbReference type="SAM" id="Phobius"/>
    </source>
</evidence>
<dbReference type="AlphaFoldDB" id="A0AAD9G7I7"/>
<keyword evidence="2" id="KW-1133">Transmembrane helix</keyword>
<feature type="transmembrane region" description="Helical" evidence="2">
    <location>
        <begin position="244"/>
        <end position="269"/>
    </location>
</feature>
<name>A0AAD9G7I7_BABDI</name>
<organism evidence="4 5">
    <name type="scientific">Babesia divergens</name>
    <dbReference type="NCBI Taxonomy" id="32595"/>
    <lineage>
        <taxon>Eukaryota</taxon>
        <taxon>Sar</taxon>
        <taxon>Alveolata</taxon>
        <taxon>Apicomplexa</taxon>
        <taxon>Aconoidasida</taxon>
        <taxon>Piroplasmida</taxon>
        <taxon>Babesiidae</taxon>
        <taxon>Babesia</taxon>
    </lineage>
</organism>
<evidence type="ECO:0008006" key="6">
    <source>
        <dbReference type="Google" id="ProtNLM"/>
    </source>
</evidence>
<sequence>MLRCLVLWCLHISWFCGISAARSRHQSGWIQPEVTLESLHLWVVYYCLLYMLILSYRHRTFCFFTTFRPFNVLMVPDPPGEVEKLRSDLFTHNRQRDAEGLSSSHDGVGIMQPAPSPSSGATESTFRESAYYQQPTSFIPLSLLYLFMVPRACKLLYGGRALAHEHIPVMTTFASFFIAFHICRAIFGVGLLTSMTCLLAAYGGHWAPRYVFEIFCVCGVMANVIYRVILAFVTLLLGGTHVPLWLAIITPIWYHLHMFVVSGVCSICLKMRYAQGILLGLIKIVPTYFAQDFVFAFSSLYVIFSGKTTPFWYHSTLRNLVFERYPHV</sequence>
<evidence type="ECO:0000256" key="3">
    <source>
        <dbReference type="SAM" id="SignalP"/>
    </source>
</evidence>
<evidence type="ECO:0000256" key="1">
    <source>
        <dbReference type="SAM" id="MobiDB-lite"/>
    </source>
</evidence>
<feature type="signal peptide" evidence="3">
    <location>
        <begin position="1"/>
        <end position="20"/>
    </location>
</feature>
<protein>
    <recommendedName>
        <fullName evidence="6">Integral membrane protein</fullName>
    </recommendedName>
</protein>
<gene>
    <name evidence="4" type="ORF">X943_003126</name>
</gene>
<feature type="chain" id="PRO_5042195812" description="Integral membrane protein" evidence="3">
    <location>
        <begin position="21"/>
        <end position="328"/>
    </location>
</feature>
<keyword evidence="2" id="KW-0812">Transmembrane</keyword>
<feature type="transmembrane region" description="Helical" evidence="2">
    <location>
        <begin position="281"/>
        <end position="304"/>
    </location>
</feature>
<keyword evidence="2" id="KW-0472">Membrane</keyword>
<keyword evidence="5" id="KW-1185">Reference proteome</keyword>